<keyword evidence="2" id="KW-1185">Reference proteome</keyword>
<dbReference type="AlphaFoldDB" id="A0AAD2FN57"/>
<dbReference type="Proteomes" id="UP001295423">
    <property type="component" value="Unassembled WGS sequence"/>
</dbReference>
<name>A0AAD2FN57_9STRA</name>
<dbReference type="Gene3D" id="3.40.50.720">
    <property type="entry name" value="NAD(P)-binding Rossmann-like Domain"/>
    <property type="match status" value="1"/>
</dbReference>
<dbReference type="EMBL" id="CAKOGP040001714">
    <property type="protein sequence ID" value="CAJ1946820.1"/>
    <property type="molecule type" value="Genomic_DNA"/>
</dbReference>
<dbReference type="InterPro" id="IPR036291">
    <property type="entry name" value="NAD(P)-bd_dom_sf"/>
</dbReference>
<protein>
    <submittedName>
        <fullName evidence="1">Uncharacterized protein</fullName>
    </submittedName>
</protein>
<gene>
    <name evidence="1" type="ORF">CYCCA115_LOCUS10854</name>
</gene>
<dbReference type="PRINTS" id="PR00081">
    <property type="entry name" value="GDHRDH"/>
</dbReference>
<dbReference type="FunFam" id="3.40.50.720:FF:000084">
    <property type="entry name" value="Short-chain dehydrogenase reductase"/>
    <property type="match status" value="1"/>
</dbReference>
<dbReference type="Pfam" id="PF13561">
    <property type="entry name" value="adh_short_C2"/>
    <property type="match status" value="1"/>
</dbReference>
<sequence length="281" mass="29366">MTSLAGCKCLVTGASSGIGRATCQVLTEQGATVVGTGRDEEALKSLKDDDKAIVGYIAIDLAEEDGACPRVVSEAVQILGGSLTTVVNAAGALRGGAIGGPSTTLENYQFNMKINTQIPFEIITAAVPFLKKTSEALKAAADISMEDAFHAIHPSIVTVSSVNGLQSFPACATYCMSKAAVDQLTRCASVDLAPYGIRVNSVNPGVIKTNIHRRAGMDEEAYESFLERSVNVTHPLSASLGRVGDPKEVGELIAFLVSNKARFMTGECIAIDGGRQNLGAR</sequence>
<dbReference type="InterPro" id="IPR002347">
    <property type="entry name" value="SDR_fam"/>
</dbReference>
<dbReference type="PROSITE" id="PS00061">
    <property type="entry name" value="ADH_SHORT"/>
    <property type="match status" value="1"/>
</dbReference>
<reference evidence="1" key="1">
    <citation type="submission" date="2023-08" db="EMBL/GenBank/DDBJ databases">
        <authorList>
            <person name="Audoor S."/>
            <person name="Bilcke G."/>
        </authorList>
    </citation>
    <scope>NUCLEOTIDE SEQUENCE</scope>
</reference>
<evidence type="ECO:0000313" key="1">
    <source>
        <dbReference type="EMBL" id="CAJ1946820.1"/>
    </source>
</evidence>
<accession>A0AAD2FN57</accession>
<dbReference type="SUPFAM" id="SSF51735">
    <property type="entry name" value="NAD(P)-binding Rossmann-fold domains"/>
    <property type="match status" value="1"/>
</dbReference>
<evidence type="ECO:0000313" key="2">
    <source>
        <dbReference type="Proteomes" id="UP001295423"/>
    </source>
</evidence>
<organism evidence="1 2">
    <name type="scientific">Cylindrotheca closterium</name>
    <dbReference type="NCBI Taxonomy" id="2856"/>
    <lineage>
        <taxon>Eukaryota</taxon>
        <taxon>Sar</taxon>
        <taxon>Stramenopiles</taxon>
        <taxon>Ochrophyta</taxon>
        <taxon>Bacillariophyta</taxon>
        <taxon>Bacillariophyceae</taxon>
        <taxon>Bacillariophycidae</taxon>
        <taxon>Bacillariales</taxon>
        <taxon>Bacillariaceae</taxon>
        <taxon>Cylindrotheca</taxon>
    </lineage>
</organism>
<dbReference type="InterPro" id="IPR020904">
    <property type="entry name" value="Sc_DH/Rdtase_CS"/>
</dbReference>
<proteinExistence type="predicted"/>
<dbReference type="PANTHER" id="PTHR43975">
    <property type="entry name" value="ZGC:101858"/>
    <property type="match status" value="1"/>
</dbReference>
<dbReference type="PANTHER" id="PTHR43975:SF2">
    <property type="entry name" value="EG:BACR7A4.14 PROTEIN-RELATED"/>
    <property type="match status" value="1"/>
</dbReference>
<comment type="caution">
    <text evidence="1">The sequence shown here is derived from an EMBL/GenBank/DDBJ whole genome shotgun (WGS) entry which is preliminary data.</text>
</comment>